<dbReference type="NCBIfam" id="NF003781">
    <property type="entry name" value="PRK05371.1-2"/>
    <property type="match status" value="1"/>
</dbReference>
<evidence type="ECO:0000256" key="3">
    <source>
        <dbReference type="ARBA" id="ARBA00010819"/>
    </source>
</evidence>
<keyword evidence="5 9" id="KW-0031">Aminopeptidase</keyword>
<feature type="domain" description="X-Prolyl dipeptidyl aminopeptidase PepX N-terminal" evidence="11">
    <location>
        <begin position="1"/>
        <end position="155"/>
    </location>
</feature>
<dbReference type="PANTHER" id="PTHR43056:SF10">
    <property type="entry name" value="COCE_NOND FAMILY, PUTATIVE (AFU_ORTHOLOGUE AFUA_7G00600)-RELATED"/>
    <property type="match status" value="1"/>
</dbReference>
<comment type="similarity">
    <text evidence="3 9">Belongs to the peptidase S15 family.</text>
</comment>
<comment type="catalytic activity">
    <reaction evidence="1 9">
        <text>Hydrolyzes Xaa-Pro-|- bonds to release unblocked, N-terminal dipeptides from substrates including Ala-Pro-|-p-nitroanilide and (sequentially) Tyr-Pro-|-Phe-Pro-|-Gly-Pro-|-Ile.</text>
        <dbReference type="EC" id="3.4.14.11"/>
    </reaction>
</comment>
<dbReference type="SMART" id="SM00939">
    <property type="entry name" value="PepX_C"/>
    <property type="match status" value="1"/>
</dbReference>
<dbReference type="InterPro" id="IPR050585">
    <property type="entry name" value="Xaa-Pro_dipeptidyl-ppase/CocE"/>
</dbReference>
<evidence type="ECO:0000256" key="6">
    <source>
        <dbReference type="ARBA" id="ARBA00022670"/>
    </source>
</evidence>
<dbReference type="HAMAP" id="MF_00698">
    <property type="entry name" value="Aminopeptidase_S15"/>
    <property type="match status" value="1"/>
</dbReference>
<dbReference type="Gene3D" id="2.60.120.260">
    <property type="entry name" value="Galactose-binding domain-like"/>
    <property type="match status" value="1"/>
</dbReference>
<comment type="subunit">
    <text evidence="4 9">Homodimer.</text>
</comment>
<dbReference type="Pfam" id="PF02129">
    <property type="entry name" value="Peptidase_S15"/>
    <property type="match status" value="1"/>
</dbReference>
<dbReference type="SUPFAM" id="SSF81761">
    <property type="entry name" value="X-Prolyl dipeptidyl aminopeptidase PepX, N-terminal domain"/>
    <property type="match status" value="1"/>
</dbReference>
<evidence type="ECO:0000256" key="4">
    <source>
        <dbReference type="ARBA" id="ARBA00011738"/>
    </source>
</evidence>
<dbReference type="PANTHER" id="PTHR43056">
    <property type="entry name" value="PEPTIDASE S9 PROLYL OLIGOPEPTIDASE"/>
    <property type="match status" value="1"/>
</dbReference>
<dbReference type="SUPFAM" id="SSF49785">
    <property type="entry name" value="Galactose-binding domain-like"/>
    <property type="match status" value="1"/>
</dbReference>
<dbReference type="Pfam" id="PF09168">
    <property type="entry name" value="PepX_N"/>
    <property type="match status" value="1"/>
</dbReference>
<keyword evidence="6 9" id="KW-0645">Protease</keyword>
<gene>
    <name evidence="9" type="primary">pepX</name>
    <name evidence="12" type="ORF">SAMN05216431_1114</name>
</gene>
<feature type="active site" description="Charge relay system" evidence="9">
    <location>
        <position position="524"/>
    </location>
</feature>
<dbReference type="Gene3D" id="3.40.50.1820">
    <property type="entry name" value="alpha/beta hydrolase"/>
    <property type="match status" value="1"/>
</dbReference>
<sequence length="806" mass="90676">MKFNQFSIVKTPFAIQQKELASLGFIDDASWQKTNLNQLFADLLKKCFPQAKTAAAKDEKFHQLAATSALTIVEFLQTEPLTLDVFYAVGMQLLGFEVGCDFSLNHPLEAMDKYNLTHKKKLNDQKDLLKAFYLLLNTRTKNGQIFLDRLANLGFFTPFYDLPAEKKPLFFNGKAQPVIDTNQLIYEVVYVESDLDSDGDGKADLLKTEIIRPKDTENGLKVPVVYTASPYNQGTNDSDVEALTHDVNIKLTRKEPNHLTYDDIKAPVFKKPEVKKITPVDSAKEASETFGREFSYTLNDYFLARGFAAVYAAGIGTLDSDGFRTCGSKEETLSATAIIEWLHGDRKAFTDRTSGVEIKAWWSNGKVAMTGKSYLGTLAQACATTGVKGLETIIAEAAISSWYDYYRDGGLVIAPGGFPGEDADVLAEDCFSRRQNAGSFLKIKQAWNSHLNQITQGQDRTSGSYNTFWDARNYLNDVQNVKCDAILVHGLNDWNVKLRNVYQFYQALKSLPTTTKLILHQGQHIYINNFQSLDFSEMMNLWLSYKLYGLDNGAKNILPDVLVQDNTQESTWVTQADWVEKDAKNYTLGLRPCGKLKEGQCKKDDQKLTFGDVLPKHLFEAYTKDTAKWQADLLSSDTVLASNRLIWQSKALAQALTLEGTPHLDLDVAVDNDHGMLSFMVVDYGLDKRLAPVPATLARKALDCGFHWRNDDLMEFKLASQTPFKMITKGHLNLQNRTNLYQADDLKPNEFVHLSLDLQPMRYVLKAGHKLGLVIYATDMGMTVRGNEDLKYTIDCKHSSLSFYAK</sequence>
<evidence type="ECO:0000259" key="10">
    <source>
        <dbReference type="SMART" id="SM00939"/>
    </source>
</evidence>
<evidence type="ECO:0000259" key="11">
    <source>
        <dbReference type="SMART" id="SM00940"/>
    </source>
</evidence>
<dbReference type="Gene3D" id="1.10.246.70">
    <property type="match status" value="1"/>
</dbReference>
<comment type="caution">
    <text evidence="12">The sequence shown here is derived from an EMBL/GenBank/DDBJ whole genome shotgun (WGS) entry which is preliminary data.</text>
</comment>
<evidence type="ECO:0000313" key="13">
    <source>
        <dbReference type="Proteomes" id="UP000182089"/>
    </source>
</evidence>
<keyword evidence="7 9" id="KW-0378">Hydrolase</keyword>
<feature type="active site" description="Charge relay system" evidence="9">
    <location>
        <position position="373"/>
    </location>
</feature>
<dbReference type="InterPro" id="IPR008979">
    <property type="entry name" value="Galactose-bd-like_sf"/>
</dbReference>
<reference evidence="12 13" key="1">
    <citation type="submission" date="2016-10" db="EMBL/GenBank/DDBJ databases">
        <authorList>
            <person name="Varghese N."/>
            <person name="Submissions S."/>
        </authorList>
    </citation>
    <scope>NUCLEOTIDE SEQUENCE [LARGE SCALE GENOMIC DNA]</scope>
    <source>
        <strain evidence="12 13">WC1T17</strain>
    </source>
</reference>
<dbReference type="SUPFAM" id="SSF53474">
    <property type="entry name" value="alpha/beta-Hydrolases"/>
    <property type="match status" value="1"/>
</dbReference>
<dbReference type="Proteomes" id="UP000182089">
    <property type="component" value="Unassembled WGS sequence"/>
</dbReference>
<proteinExistence type="inferred from homology"/>
<dbReference type="EC" id="3.4.14.11" evidence="9"/>
<feature type="active site" description="Charge relay system" evidence="9">
    <location>
        <position position="493"/>
    </location>
</feature>
<dbReference type="InterPro" id="IPR008252">
    <property type="entry name" value="Pept_S15_Xpro"/>
</dbReference>
<dbReference type="InterPro" id="IPR036313">
    <property type="entry name" value="PepX_N_dom_sf"/>
</dbReference>
<dbReference type="InterPro" id="IPR029058">
    <property type="entry name" value="AB_hydrolase_fold"/>
</dbReference>
<evidence type="ECO:0000313" key="12">
    <source>
        <dbReference type="EMBL" id="SEM86105.1"/>
    </source>
</evidence>
<feature type="domain" description="Xaa-Pro dipeptidyl-peptidase C-terminal" evidence="10">
    <location>
        <begin position="540"/>
        <end position="802"/>
    </location>
</feature>
<evidence type="ECO:0000256" key="2">
    <source>
        <dbReference type="ARBA" id="ARBA00003997"/>
    </source>
</evidence>
<dbReference type="PRINTS" id="PR00923">
    <property type="entry name" value="LACTOPTASE"/>
</dbReference>
<comment type="subcellular location">
    <subcellularLocation>
        <location evidence="9">Cytoplasm</location>
    </subcellularLocation>
</comment>
<keyword evidence="9" id="KW-0963">Cytoplasm</keyword>
<dbReference type="InterPro" id="IPR000383">
    <property type="entry name" value="Xaa-Pro-like_dom"/>
</dbReference>
<dbReference type="Pfam" id="PF08530">
    <property type="entry name" value="PepX_C"/>
    <property type="match status" value="1"/>
</dbReference>
<comment type="function">
    <text evidence="2 9">Removes N-terminal dipeptides sequentially from polypeptides having unsubstituted N-termini provided that the penultimate residue is proline.</text>
</comment>
<protein>
    <recommendedName>
        <fullName evidence="9">Xaa-Pro dipeptidyl-peptidase</fullName>
        <ecNumber evidence="9">3.4.14.11</ecNumber>
    </recommendedName>
    <alternativeName>
        <fullName evidence="9">X-Pro dipeptidyl-peptidase</fullName>
    </alternativeName>
    <alternativeName>
        <fullName evidence="9">X-prolyl-dipeptidyl aminopeptidase</fullName>
        <shortName evidence="9">X-PDAP</shortName>
    </alternativeName>
</protein>
<dbReference type="InterPro" id="IPR013736">
    <property type="entry name" value="Xaa-Pro_dipept_C"/>
</dbReference>
<evidence type="ECO:0000256" key="5">
    <source>
        <dbReference type="ARBA" id="ARBA00022438"/>
    </source>
</evidence>
<dbReference type="EMBL" id="FOCC01000011">
    <property type="protein sequence ID" value="SEM86105.1"/>
    <property type="molecule type" value="Genomic_DNA"/>
</dbReference>
<evidence type="ECO:0000256" key="9">
    <source>
        <dbReference type="HAMAP-Rule" id="MF_00698"/>
    </source>
</evidence>
<dbReference type="InterPro" id="IPR015251">
    <property type="entry name" value="PepX_N_dom"/>
</dbReference>
<keyword evidence="8 9" id="KW-0720">Serine protease</keyword>
<dbReference type="SMART" id="SM00940">
    <property type="entry name" value="PepX_N"/>
    <property type="match status" value="1"/>
</dbReference>
<organism evidence="12 13">
    <name type="scientific">Ligilactobacillus ruminis</name>
    <dbReference type="NCBI Taxonomy" id="1623"/>
    <lineage>
        <taxon>Bacteria</taxon>
        <taxon>Bacillati</taxon>
        <taxon>Bacillota</taxon>
        <taxon>Bacilli</taxon>
        <taxon>Lactobacillales</taxon>
        <taxon>Lactobacillaceae</taxon>
        <taxon>Ligilactobacillus</taxon>
    </lineage>
</organism>
<evidence type="ECO:0000256" key="7">
    <source>
        <dbReference type="ARBA" id="ARBA00022801"/>
    </source>
</evidence>
<evidence type="ECO:0000256" key="8">
    <source>
        <dbReference type="ARBA" id="ARBA00022825"/>
    </source>
</evidence>
<evidence type="ECO:0000256" key="1">
    <source>
        <dbReference type="ARBA" id="ARBA00000123"/>
    </source>
</evidence>
<accession>A0ABY1ACV8</accession>
<name>A0ABY1ACV8_9LACO</name>